<evidence type="ECO:0000313" key="2">
    <source>
        <dbReference type="EMBL" id="RRO16973.1"/>
    </source>
</evidence>
<protein>
    <recommendedName>
        <fullName evidence="4">MaoC-like domain-containing protein</fullName>
    </recommendedName>
</protein>
<dbReference type="RefSeq" id="WP_125090299.1">
    <property type="nucleotide sequence ID" value="NZ_RSAA01000010.1"/>
</dbReference>
<dbReference type="SUPFAM" id="SSF55718">
    <property type="entry name" value="SCP-like"/>
    <property type="match status" value="1"/>
</dbReference>
<reference evidence="2 3" key="1">
    <citation type="submission" date="2018-11" db="EMBL/GenBank/DDBJ databases">
        <title>Saccharopolyspora rhizosphaerae sp. nov., an actinomycete isolated from rhizosphere soil in Thailand.</title>
        <authorList>
            <person name="Intra B."/>
            <person name="Euanorasetr J."/>
            <person name="Take A."/>
            <person name="Inahashi Y."/>
            <person name="Mori M."/>
            <person name="Panbangred W."/>
            <person name="Matsumoto A."/>
        </authorList>
    </citation>
    <scope>NUCLEOTIDE SEQUENCE [LARGE SCALE GENOMIC DNA]</scope>
    <source>
        <strain evidence="2 3">H219</strain>
    </source>
</reference>
<dbReference type="Proteomes" id="UP000274515">
    <property type="component" value="Unassembled WGS sequence"/>
</dbReference>
<evidence type="ECO:0008006" key="4">
    <source>
        <dbReference type="Google" id="ProtNLM"/>
    </source>
</evidence>
<dbReference type="SUPFAM" id="SSF54637">
    <property type="entry name" value="Thioesterase/thiol ester dehydrase-isomerase"/>
    <property type="match status" value="1"/>
</dbReference>
<dbReference type="PANTHER" id="PTHR43664:SF1">
    <property type="entry name" value="BETA-METHYLMALYL-COA DEHYDRATASE"/>
    <property type="match status" value="1"/>
</dbReference>
<dbReference type="EMBL" id="RSAA01000010">
    <property type="protein sequence ID" value="RRO16973.1"/>
    <property type="molecule type" value="Genomic_DNA"/>
</dbReference>
<dbReference type="Gene3D" id="3.30.1050.10">
    <property type="entry name" value="SCP2 sterol-binding domain"/>
    <property type="match status" value="1"/>
</dbReference>
<organism evidence="2 3">
    <name type="scientific">Saccharopolyspora rhizosphaerae</name>
    <dbReference type="NCBI Taxonomy" id="2492662"/>
    <lineage>
        <taxon>Bacteria</taxon>
        <taxon>Bacillati</taxon>
        <taxon>Actinomycetota</taxon>
        <taxon>Actinomycetes</taxon>
        <taxon>Pseudonocardiales</taxon>
        <taxon>Pseudonocardiaceae</taxon>
        <taxon>Saccharopolyspora</taxon>
    </lineage>
</organism>
<sequence>MTARHFEDFRVGQHHKSGPREVTERDLAAFTEVAGSRDVLRTDSRPDQALPGPFGLAAFTGILHELAEDEAVVALLDTHWHYLAPIRVGDTVRFEMTTTRCRRTAEGDRGVVNRHVALLNQRDELVQEGTAAVLVRARDTDGTSDSASHAFGTVGWATALAERLGDDERFTSATSSWDGTIGLRCGEDEVHLRLYRGQVIDVARRSPLGATFSLGAGELVWTELITGPSNDLVHRAMRGQFEVSGNGYEYLRLTKVLHLIVDNARALAAGAER</sequence>
<accession>A0A3R8Q4V8</accession>
<dbReference type="Gene3D" id="3.10.129.10">
    <property type="entry name" value="Hotdog Thioesterase"/>
    <property type="match status" value="1"/>
</dbReference>
<feature type="region of interest" description="Disordered" evidence="1">
    <location>
        <begin position="1"/>
        <end position="21"/>
    </location>
</feature>
<keyword evidence="3" id="KW-1185">Reference proteome</keyword>
<gene>
    <name evidence="2" type="ORF">EIL87_11880</name>
</gene>
<dbReference type="InterPro" id="IPR029069">
    <property type="entry name" value="HotDog_dom_sf"/>
</dbReference>
<dbReference type="PANTHER" id="PTHR43664">
    <property type="entry name" value="MONOAMINE OXIDASE-RELATED"/>
    <property type="match status" value="1"/>
</dbReference>
<feature type="compositionally biased region" description="Basic and acidic residues" evidence="1">
    <location>
        <begin position="1"/>
        <end position="11"/>
    </location>
</feature>
<dbReference type="InterPro" id="IPR052342">
    <property type="entry name" value="MCH/BMMD"/>
</dbReference>
<comment type="caution">
    <text evidence="2">The sequence shown here is derived from an EMBL/GenBank/DDBJ whole genome shotgun (WGS) entry which is preliminary data.</text>
</comment>
<name>A0A3R8Q4V8_9PSEU</name>
<proteinExistence type="predicted"/>
<dbReference type="AlphaFoldDB" id="A0A3R8Q4V8"/>
<dbReference type="InterPro" id="IPR036527">
    <property type="entry name" value="SCP2_sterol-bd_dom_sf"/>
</dbReference>
<evidence type="ECO:0000313" key="3">
    <source>
        <dbReference type="Proteomes" id="UP000274515"/>
    </source>
</evidence>
<evidence type="ECO:0000256" key="1">
    <source>
        <dbReference type="SAM" id="MobiDB-lite"/>
    </source>
</evidence>
<dbReference type="OrthoDB" id="9796589at2"/>